<dbReference type="Proteomes" id="UP000554482">
    <property type="component" value="Unassembled WGS sequence"/>
</dbReference>
<name>A0A7J6V4M1_THATH</name>
<dbReference type="AlphaFoldDB" id="A0A7J6V4M1"/>
<evidence type="ECO:0000313" key="1">
    <source>
        <dbReference type="EMBL" id="KAF5179916.1"/>
    </source>
</evidence>
<protein>
    <submittedName>
        <fullName evidence="1">Uncharacterized protein</fullName>
    </submittedName>
</protein>
<sequence length="111" mass="11892">MSATTASTLVGFSTYKLLEHLALSELILEGLKTNLLVTSFCMELSLGGIKDGMFDLGGNNDVKSNLGLRISLLPLAREAQLLRNKLKDEASAALCDMHTPSATPPLSKMLN</sequence>
<keyword evidence="2" id="KW-1185">Reference proteome</keyword>
<organism evidence="1 2">
    <name type="scientific">Thalictrum thalictroides</name>
    <name type="common">Rue-anemone</name>
    <name type="synonym">Anemone thalictroides</name>
    <dbReference type="NCBI Taxonomy" id="46969"/>
    <lineage>
        <taxon>Eukaryota</taxon>
        <taxon>Viridiplantae</taxon>
        <taxon>Streptophyta</taxon>
        <taxon>Embryophyta</taxon>
        <taxon>Tracheophyta</taxon>
        <taxon>Spermatophyta</taxon>
        <taxon>Magnoliopsida</taxon>
        <taxon>Ranunculales</taxon>
        <taxon>Ranunculaceae</taxon>
        <taxon>Thalictroideae</taxon>
        <taxon>Thalictrum</taxon>
    </lineage>
</organism>
<comment type="caution">
    <text evidence="1">The sequence shown here is derived from an EMBL/GenBank/DDBJ whole genome shotgun (WGS) entry which is preliminary data.</text>
</comment>
<reference evidence="1 2" key="1">
    <citation type="submission" date="2020-06" db="EMBL/GenBank/DDBJ databases">
        <title>Transcriptomic and genomic resources for Thalictrum thalictroides and T. hernandezii: Facilitating candidate gene discovery in an emerging model plant lineage.</title>
        <authorList>
            <person name="Arias T."/>
            <person name="Riano-Pachon D.M."/>
            <person name="Di Stilio V.S."/>
        </authorList>
    </citation>
    <scope>NUCLEOTIDE SEQUENCE [LARGE SCALE GENOMIC DNA]</scope>
    <source>
        <strain evidence="2">cv. WT478/WT964</strain>
        <tissue evidence="1">Leaves</tissue>
    </source>
</reference>
<proteinExistence type="predicted"/>
<gene>
    <name evidence="1" type="ORF">FRX31_030499</name>
</gene>
<evidence type="ECO:0000313" key="2">
    <source>
        <dbReference type="Proteomes" id="UP000554482"/>
    </source>
</evidence>
<accession>A0A7J6V4M1</accession>
<dbReference type="EMBL" id="JABWDY010038136">
    <property type="protein sequence ID" value="KAF5179916.1"/>
    <property type="molecule type" value="Genomic_DNA"/>
</dbReference>